<evidence type="ECO:0000313" key="2">
    <source>
        <dbReference type="Proteomes" id="UP001161099"/>
    </source>
</evidence>
<organism evidence="1 2">
    <name type="scientific">Acinetobacter johnsonii</name>
    <dbReference type="NCBI Taxonomy" id="40214"/>
    <lineage>
        <taxon>Bacteria</taxon>
        <taxon>Pseudomonadati</taxon>
        <taxon>Pseudomonadota</taxon>
        <taxon>Gammaproteobacteria</taxon>
        <taxon>Moraxellales</taxon>
        <taxon>Moraxellaceae</taxon>
        <taxon>Acinetobacter</taxon>
    </lineage>
</organism>
<proteinExistence type="predicted"/>
<gene>
    <name evidence="1" type="ORF">N5D11_16970</name>
</gene>
<accession>A0AA42IHS2</accession>
<dbReference type="AlphaFoldDB" id="A0AA42IHS2"/>
<dbReference type="EMBL" id="JAOCDR010000089">
    <property type="protein sequence ID" value="MDH0657770.1"/>
    <property type="molecule type" value="Genomic_DNA"/>
</dbReference>
<sequence length="191" mass="22276">MSKLVTTSNFLNYPINTKYQIKQSNMKDIYLALAHARDRINRPLATRYTVSLNNDHSFDIKKLTRIIKNTFKETGFSFIYSFEYVEKKGLHLEMMIVTDQSKYSPEQVRKVLIKALINMDGVVITTENDYTKLALNYHQVRNEYLETGVKAGHNLKNEVHFKACVYRASYLAKQDNKQEVQYKKKFGTITG</sequence>
<reference evidence="1" key="1">
    <citation type="submission" date="2022-09" db="EMBL/GenBank/DDBJ databases">
        <title>Intensive care unit water sources are persistently colonized with multi-drug resistant bacteria and are the site of extensive horizontal gene transfer of antibiotic resistance genes.</title>
        <authorList>
            <person name="Diorio-Toth L."/>
        </authorList>
    </citation>
    <scope>NUCLEOTIDE SEQUENCE</scope>
    <source>
        <strain evidence="1">GD03851</strain>
    </source>
</reference>
<dbReference type="RefSeq" id="WP_279699031.1">
    <property type="nucleotide sequence ID" value="NZ_JAOCDR010000089.1"/>
</dbReference>
<evidence type="ECO:0000313" key="1">
    <source>
        <dbReference type="EMBL" id="MDH0657770.1"/>
    </source>
</evidence>
<dbReference type="Proteomes" id="UP001161099">
    <property type="component" value="Unassembled WGS sequence"/>
</dbReference>
<protein>
    <submittedName>
        <fullName evidence="1">Inovirus-type Gp2 protein</fullName>
    </submittedName>
</protein>
<name>A0AA42IHS2_ACIJO</name>
<comment type="caution">
    <text evidence="1">The sequence shown here is derived from an EMBL/GenBank/DDBJ whole genome shotgun (WGS) entry which is preliminary data.</text>
</comment>